<dbReference type="EMBL" id="GBRH01207254">
    <property type="protein sequence ID" value="JAD90641.1"/>
    <property type="molecule type" value="Transcribed_RNA"/>
</dbReference>
<accession>A0A0A9DS87</accession>
<dbReference type="AlphaFoldDB" id="A0A0A9DS87"/>
<name>A0A0A9DS87_ARUDO</name>
<evidence type="ECO:0000313" key="1">
    <source>
        <dbReference type="EMBL" id="JAD90641.1"/>
    </source>
</evidence>
<reference evidence="1" key="2">
    <citation type="journal article" date="2015" name="Data Brief">
        <title>Shoot transcriptome of the giant reed, Arundo donax.</title>
        <authorList>
            <person name="Barrero R.A."/>
            <person name="Guerrero F.D."/>
            <person name="Moolhuijzen P."/>
            <person name="Goolsby J.A."/>
            <person name="Tidwell J."/>
            <person name="Bellgard S.E."/>
            <person name="Bellgard M.I."/>
        </authorList>
    </citation>
    <scope>NUCLEOTIDE SEQUENCE</scope>
    <source>
        <tissue evidence="1">Shoot tissue taken approximately 20 cm above the soil surface</tissue>
    </source>
</reference>
<protein>
    <submittedName>
        <fullName evidence="1">Uncharacterized protein</fullName>
    </submittedName>
</protein>
<organism evidence="1">
    <name type="scientific">Arundo donax</name>
    <name type="common">Giant reed</name>
    <name type="synonym">Donax arundinaceus</name>
    <dbReference type="NCBI Taxonomy" id="35708"/>
    <lineage>
        <taxon>Eukaryota</taxon>
        <taxon>Viridiplantae</taxon>
        <taxon>Streptophyta</taxon>
        <taxon>Embryophyta</taxon>
        <taxon>Tracheophyta</taxon>
        <taxon>Spermatophyta</taxon>
        <taxon>Magnoliopsida</taxon>
        <taxon>Liliopsida</taxon>
        <taxon>Poales</taxon>
        <taxon>Poaceae</taxon>
        <taxon>PACMAD clade</taxon>
        <taxon>Arundinoideae</taxon>
        <taxon>Arundineae</taxon>
        <taxon>Arundo</taxon>
    </lineage>
</organism>
<proteinExistence type="predicted"/>
<sequence>MQTNPEPLWIVTHKSSSRFLFEPKVSNKGTMCFHLQSALINVLANLAHHEEHLLARVLAHVLRHPLRNIIQAAGLPQRIP</sequence>
<reference evidence="1" key="1">
    <citation type="submission" date="2014-09" db="EMBL/GenBank/DDBJ databases">
        <authorList>
            <person name="Magalhaes I.L.F."/>
            <person name="Oliveira U."/>
            <person name="Santos F.R."/>
            <person name="Vidigal T.H.D.A."/>
            <person name="Brescovit A.D."/>
            <person name="Santos A.J."/>
        </authorList>
    </citation>
    <scope>NUCLEOTIDE SEQUENCE</scope>
    <source>
        <tissue evidence="1">Shoot tissue taken approximately 20 cm above the soil surface</tissue>
    </source>
</reference>